<dbReference type="PANTHER" id="PTHR11062">
    <property type="entry name" value="EXOSTOSIN HEPARAN SULFATE GLYCOSYLTRANSFERASE -RELATED"/>
    <property type="match status" value="1"/>
</dbReference>
<dbReference type="AlphaFoldDB" id="A0A427Y3C0"/>
<proteinExistence type="inferred from homology"/>
<name>A0A427Y3C0_9TREE</name>
<dbReference type="EMBL" id="RSCD01000019">
    <property type="protein sequence ID" value="RSH85626.1"/>
    <property type="molecule type" value="Genomic_DNA"/>
</dbReference>
<dbReference type="Proteomes" id="UP000279259">
    <property type="component" value="Unassembled WGS sequence"/>
</dbReference>
<protein>
    <recommendedName>
        <fullName evidence="6">Exostosin GT47 domain-containing protein</fullName>
    </recommendedName>
</protein>
<dbReference type="Pfam" id="PF01370">
    <property type="entry name" value="Epimerase"/>
    <property type="match status" value="1"/>
</dbReference>
<dbReference type="CDD" id="cd08946">
    <property type="entry name" value="SDR_e"/>
    <property type="match status" value="1"/>
</dbReference>
<feature type="domain" description="Exostosin GT47" evidence="3">
    <location>
        <begin position="750"/>
        <end position="1021"/>
    </location>
</feature>
<evidence type="ECO:0008006" key="6">
    <source>
        <dbReference type="Google" id="ProtNLM"/>
    </source>
</evidence>
<dbReference type="STRING" id="1890683.A0A427Y3C0"/>
<gene>
    <name evidence="4" type="ORF">EHS25_003765</name>
</gene>
<keyword evidence="5" id="KW-1185">Reference proteome</keyword>
<dbReference type="SUPFAM" id="SSF51735">
    <property type="entry name" value="NAD(P)-binding Rossmann-fold domains"/>
    <property type="match status" value="1"/>
</dbReference>
<comment type="caution">
    <text evidence="4">The sequence shown here is derived from an EMBL/GenBank/DDBJ whole genome shotgun (WGS) entry which is preliminary data.</text>
</comment>
<accession>A0A427Y3C0</accession>
<organism evidence="4 5">
    <name type="scientific">Saitozyma podzolica</name>
    <dbReference type="NCBI Taxonomy" id="1890683"/>
    <lineage>
        <taxon>Eukaryota</taxon>
        <taxon>Fungi</taxon>
        <taxon>Dikarya</taxon>
        <taxon>Basidiomycota</taxon>
        <taxon>Agaricomycotina</taxon>
        <taxon>Tremellomycetes</taxon>
        <taxon>Tremellales</taxon>
        <taxon>Trimorphomycetaceae</taxon>
        <taxon>Saitozyma</taxon>
    </lineage>
</organism>
<dbReference type="InterPro" id="IPR036291">
    <property type="entry name" value="NAD(P)-bd_dom_sf"/>
</dbReference>
<comment type="similarity">
    <text evidence="1">Belongs to the glycosyltransferase 47 family.</text>
</comment>
<reference evidence="4 5" key="1">
    <citation type="submission" date="2018-11" db="EMBL/GenBank/DDBJ databases">
        <title>Genome sequence of Saitozyma podzolica DSM 27192.</title>
        <authorList>
            <person name="Aliyu H."/>
            <person name="Gorte O."/>
            <person name="Ochsenreither K."/>
        </authorList>
    </citation>
    <scope>NUCLEOTIDE SEQUENCE [LARGE SCALE GENOMIC DNA]</scope>
    <source>
        <strain evidence="4 5">DSM 27192</strain>
    </source>
</reference>
<evidence type="ECO:0000259" key="3">
    <source>
        <dbReference type="Pfam" id="PF03016"/>
    </source>
</evidence>
<dbReference type="InterPro" id="IPR040911">
    <property type="entry name" value="Exostosin_GT47"/>
</dbReference>
<dbReference type="InterPro" id="IPR004263">
    <property type="entry name" value="Exostosin"/>
</dbReference>
<evidence type="ECO:0000313" key="5">
    <source>
        <dbReference type="Proteomes" id="UP000279259"/>
    </source>
</evidence>
<dbReference type="PANTHER" id="PTHR11062:SF73">
    <property type="entry name" value="EXOSTOSIN-LIKE 3"/>
    <property type="match status" value="1"/>
</dbReference>
<evidence type="ECO:0000259" key="2">
    <source>
        <dbReference type="Pfam" id="PF01370"/>
    </source>
</evidence>
<dbReference type="InterPro" id="IPR001509">
    <property type="entry name" value="Epimerase_deHydtase"/>
</dbReference>
<dbReference type="Gene3D" id="3.40.50.720">
    <property type="entry name" value="NAD(P)-binding Rossmann-like Domain"/>
    <property type="match status" value="1"/>
</dbReference>
<evidence type="ECO:0000256" key="1">
    <source>
        <dbReference type="ARBA" id="ARBA00010271"/>
    </source>
</evidence>
<evidence type="ECO:0000313" key="4">
    <source>
        <dbReference type="EMBL" id="RSH85626.1"/>
    </source>
</evidence>
<dbReference type="GO" id="GO:0016757">
    <property type="term" value="F:glycosyltransferase activity"/>
    <property type="evidence" value="ECO:0007669"/>
    <property type="project" value="InterPro"/>
</dbReference>
<feature type="domain" description="NAD-dependent epimerase/dehydratase" evidence="2">
    <location>
        <begin position="83"/>
        <end position="303"/>
    </location>
</feature>
<dbReference type="Pfam" id="PF03016">
    <property type="entry name" value="Exostosin_GT47"/>
    <property type="match status" value="1"/>
</dbReference>
<sequence>MRPPRTSLCGRGPCRLLVISGLAALIIVTLLRSTSPIVAGLRLRIRPSATGDDLAFLYPHEEHVGGGWNWKGMWKGEGKPLLLVTGGAGQLGLAIIPRLSEGYTVHVLDIAPCPATLAGSESIIYHRGSILPPSTVLPTLLRSNAFGGVIHLAAVSLEDWCTPNERNCLKVNEGGTRSILAQLDKVKRSRASTGLPWVIHASSIEVFEAGQEEGLPNTALGRTKLAAEKAVVELAKQKGIDALVLRFGEIYGYPPSSAIPQSFTSAMFANAVSSTPIQYSSDAPPLDLLHLDDAVEGVLASVTYMSRRSEQGGVTSTAQAIDLVAGQSWTQEELVERVRTESGSMSPVRDIGNHNPASATTFRNSVASELLGWQPQIALQDGIRSTLANITQSIATWSREYRSSHCAPTADFPSVDGRPPKLAPDERNKDLWKLDGCTVNVAFDHEGWLHHLKCDDGQHCVSDGQKVVAMNWNSSVFVLHRVGGKKIDWKVRVMFEEEKGTGWLGIAEGGREYGETGLELFQLHGARPAHLEFDLELVPQLEPAERTSTPDRFGRHFDMRMNVLCCPSQGDWPLLLDDYESADTRFGSTGQIPFNSSRRTHTCKRSEEAVRYNTDRSRQIRQGTAAKRLETAWQPHQWAIKDLPTCWNDCDSPVVCVQTGDCRCVPVDCPPRRDNPLLGLKTPSTPKAGYSPLGVHKGYSGTLIKATERMDWQDVLLPQARAYLAAHPDFIKVHVADGYEGQEAIEAAKCHQLQDTHCFSADNIMYRAMRHISVPAEDAELVVLPVYQHCTDADFLLHDVMNHAVTTIPGINTGEKRVSLVMTHDWGICIAFAWEIWSARDHHTLYPDWILDNVLVMSVMGDYDSPCYRPHQDVVVPARTCQTKSLRDTFPTIEQIKPAAERTSLVTWAGTYWGTGKSERLRLTCPRGGAGAAPLVKGGGPKSNWASWHYMDDLTNSRFCPQPRGIAGWSPRTNDAIYAGCIPVIIAEGSYYPFADFLDWSKFSVKISPTELDRVEQILEAIPMEKVEEMQANLALVRDAFIYSGDEHPEEEIGRRGPMFFALHEAGMRMRTEYPTGQ</sequence>
<dbReference type="OrthoDB" id="331544at2759"/>